<dbReference type="EMBL" id="AY358705">
    <property type="protein sequence ID" value="AAQ89068.1"/>
    <property type="molecule type" value="mRNA"/>
</dbReference>
<evidence type="ECO:0000313" key="2">
    <source>
        <dbReference type="EMBL" id="AAQ89068.1"/>
    </source>
</evidence>
<reference evidence="2" key="1">
    <citation type="journal article" date="2003" name="Genome Res.">
        <title>The secreted protein discovery initiative (SPDI), a large-scale effort to identify novel human secreted and transmembrane proteins: a bioinformatics assessment.</title>
        <authorList>
            <person name="Clark H.F."/>
            <person name="Gurney A.L."/>
            <person name="Abaya E."/>
            <person name="Baker K."/>
            <person name="Baldwin D."/>
            <person name="Brush J."/>
            <person name="Chen J."/>
            <person name="Chow B."/>
            <person name="Chui C."/>
            <person name="Crowley C."/>
            <person name="Currell B."/>
            <person name="Deuel B."/>
            <person name="Dowd P."/>
            <person name="Eaton D."/>
            <person name="Foster J."/>
            <person name="Grimaldi C."/>
            <person name="Gu Q."/>
            <person name="Hass P.E."/>
            <person name="Heldens S."/>
            <person name="Huang A."/>
            <person name="Kim H.S."/>
            <person name="Klimowski L."/>
            <person name="Jin Y."/>
            <person name="Johnson S."/>
            <person name="Lee J."/>
            <person name="Lewis L."/>
            <person name="Liao D."/>
            <person name="Mark M."/>
            <person name="Robbie E."/>
            <person name="Sanchez C."/>
            <person name="Schoenfeld J."/>
            <person name="Seshagiri S."/>
            <person name="Simmons L."/>
            <person name="Singh J."/>
            <person name="Smith V."/>
            <person name="Stinson J."/>
            <person name="Vagts A."/>
            <person name="Vandlen R."/>
            <person name="Watanabe C."/>
            <person name="Wieand D."/>
            <person name="Woods K."/>
            <person name="Xie M.H."/>
            <person name="Yansura D."/>
            <person name="Yi S."/>
            <person name="Yu G."/>
            <person name="Yuan J."/>
            <person name="Zhang M."/>
            <person name="Zhang Z."/>
            <person name="Goddard A."/>
            <person name="Wood W.I."/>
            <person name="Godowski P."/>
            <person name="Gray A."/>
        </authorList>
    </citation>
    <scope>NUCLEOTIDE SEQUENCE</scope>
</reference>
<sequence>MHHSLQCPGAATRHIHLCVCFSFALALGHFLLISLVGKGLSLSCGVGGRQAGLRLIRPWVRREGKINFYTNGDSWGLRPASSVKFLGSAYTFFSLTWHTLLKASQGFSLFLGSKYLELQEPSWSGPCPPGQLHCTCGVLLSFL</sequence>
<accession>Q6UWP5</accession>
<protein>
    <submittedName>
        <fullName evidence="2">HHSL751</fullName>
    </submittedName>
</protein>
<keyword evidence="1" id="KW-0812">Transmembrane</keyword>
<proteinExistence type="evidence at transcript level"/>
<dbReference type="AlphaFoldDB" id="Q6UWP5"/>
<evidence type="ECO:0000256" key="1">
    <source>
        <dbReference type="SAM" id="Phobius"/>
    </source>
</evidence>
<organism evidence="2">
    <name type="scientific">Homo sapiens</name>
    <name type="common">Human</name>
    <dbReference type="NCBI Taxonomy" id="9606"/>
    <lineage>
        <taxon>Eukaryota</taxon>
        <taxon>Metazoa</taxon>
        <taxon>Chordata</taxon>
        <taxon>Craniata</taxon>
        <taxon>Vertebrata</taxon>
        <taxon>Euteleostomi</taxon>
        <taxon>Mammalia</taxon>
        <taxon>Eutheria</taxon>
        <taxon>Euarchontoglires</taxon>
        <taxon>Primates</taxon>
        <taxon>Haplorrhini</taxon>
        <taxon>Catarrhini</taxon>
        <taxon>Hominidae</taxon>
        <taxon>Homo</taxon>
    </lineage>
</organism>
<gene>
    <name evidence="2" type="ORF">UNQ751</name>
</gene>
<keyword evidence="1" id="KW-1133">Transmembrane helix</keyword>
<feature type="transmembrane region" description="Helical" evidence="1">
    <location>
        <begin position="14"/>
        <end position="33"/>
    </location>
</feature>
<keyword evidence="1" id="KW-0472">Membrane</keyword>
<name>Q6UWP5_HUMAN</name>